<dbReference type="Proteomes" id="UP000472264">
    <property type="component" value="Chromosome 12"/>
</dbReference>
<dbReference type="FunFam" id="1.25.40.1030:FF:000002">
    <property type="entry name" value="Protein transport protein sec16"/>
    <property type="match status" value="1"/>
</dbReference>
<keyword evidence="12 16" id="KW-0931">ER-Golgi transport</keyword>
<feature type="compositionally biased region" description="Polar residues" evidence="17">
    <location>
        <begin position="328"/>
        <end position="342"/>
    </location>
</feature>
<feature type="region of interest" description="Disordered" evidence="17">
    <location>
        <begin position="914"/>
        <end position="935"/>
    </location>
</feature>
<dbReference type="GO" id="GO:0070971">
    <property type="term" value="C:endoplasmic reticulum exit site"/>
    <property type="evidence" value="ECO:0007669"/>
    <property type="project" value="UniProtKB-ARBA"/>
</dbReference>
<reference evidence="20" key="3">
    <citation type="submission" date="2025-09" db="UniProtKB">
        <authorList>
            <consortium name="Ensembl"/>
        </authorList>
    </citation>
    <scope>IDENTIFICATION</scope>
</reference>
<feature type="region of interest" description="Disordered" evidence="17">
    <location>
        <begin position="1739"/>
        <end position="1784"/>
    </location>
</feature>
<feature type="region of interest" description="Disordered" evidence="17">
    <location>
        <begin position="707"/>
        <end position="756"/>
    </location>
</feature>
<dbReference type="Pfam" id="PF12932">
    <property type="entry name" value="Sec16"/>
    <property type="match status" value="1"/>
</dbReference>
<feature type="compositionally biased region" description="Low complexity" evidence="17">
    <location>
        <begin position="1060"/>
        <end position="1075"/>
    </location>
</feature>
<dbReference type="GO" id="GO:0015031">
    <property type="term" value="P:protein transport"/>
    <property type="evidence" value="ECO:0007669"/>
    <property type="project" value="UniProtKB-KW"/>
</dbReference>
<evidence type="ECO:0000256" key="2">
    <source>
        <dbReference type="ARBA" id="ARBA00004406"/>
    </source>
</evidence>
<dbReference type="GO" id="GO:0051668">
    <property type="term" value="P:localization within membrane"/>
    <property type="evidence" value="ECO:0007669"/>
    <property type="project" value="UniProtKB-ARBA"/>
</dbReference>
<keyword evidence="11" id="KW-0492">Microsome</keyword>
<feature type="compositionally biased region" description="Basic and acidic residues" evidence="17">
    <location>
        <begin position="1683"/>
        <end position="1697"/>
    </location>
</feature>
<feature type="domain" description="Sec16 central conserved" evidence="19">
    <location>
        <begin position="1147"/>
        <end position="1244"/>
    </location>
</feature>
<dbReference type="PANTHER" id="PTHR13402:SF13">
    <property type="entry name" value="PROTEIN TRANSPORT PROTEIN SEC16A"/>
    <property type="match status" value="1"/>
</dbReference>
<feature type="region of interest" description="Disordered" evidence="17">
    <location>
        <begin position="783"/>
        <end position="883"/>
    </location>
</feature>
<feature type="region of interest" description="Disordered" evidence="17">
    <location>
        <begin position="377"/>
        <end position="514"/>
    </location>
</feature>
<feature type="compositionally biased region" description="Polar residues" evidence="17">
    <location>
        <begin position="271"/>
        <end position="313"/>
    </location>
</feature>
<dbReference type="PANTHER" id="PTHR13402">
    <property type="entry name" value="RGPR-RELATED"/>
    <property type="match status" value="1"/>
</dbReference>
<evidence type="ECO:0000259" key="18">
    <source>
        <dbReference type="Pfam" id="PF12931"/>
    </source>
</evidence>
<reference evidence="20" key="1">
    <citation type="submission" date="2021-04" db="EMBL/GenBank/DDBJ databases">
        <authorList>
            <consortium name="Wellcome Sanger Institute Data Sharing"/>
        </authorList>
    </citation>
    <scope>NUCLEOTIDE SEQUENCE [LARGE SCALE GENOMIC DNA]</scope>
</reference>
<reference evidence="20" key="2">
    <citation type="submission" date="2025-08" db="UniProtKB">
        <authorList>
            <consortium name="Ensembl"/>
        </authorList>
    </citation>
    <scope>IDENTIFICATION</scope>
</reference>
<feature type="compositionally biased region" description="Basic residues" evidence="17">
    <location>
        <begin position="1050"/>
        <end position="1059"/>
    </location>
</feature>
<feature type="region of interest" description="Disordered" evidence="17">
    <location>
        <begin position="952"/>
        <end position="1027"/>
    </location>
</feature>
<evidence type="ECO:0000256" key="11">
    <source>
        <dbReference type="ARBA" id="ARBA00022848"/>
    </source>
</evidence>
<feature type="compositionally biased region" description="Low complexity" evidence="17">
    <location>
        <begin position="493"/>
        <end position="507"/>
    </location>
</feature>
<evidence type="ECO:0000256" key="13">
    <source>
        <dbReference type="ARBA" id="ARBA00022927"/>
    </source>
</evidence>
<dbReference type="GO" id="GO:0012507">
    <property type="term" value="C:ER to Golgi transport vesicle membrane"/>
    <property type="evidence" value="ECO:0007669"/>
    <property type="project" value="TreeGrafter"/>
</dbReference>
<comment type="subunit">
    <text evidence="16">SEC16A and SEC16B are each present in multiple copies in a heteromeric complex.</text>
</comment>
<feature type="compositionally biased region" description="Polar residues" evidence="17">
    <location>
        <begin position="209"/>
        <end position="218"/>
    </location>
</feature>
<dbReference type="Ensembl" id="ENSENLT00000039946.1">
    <property type="protein sequence ID" value="ENSENLP00000038924.1"/>
    <property type="gene ID" value="ENSENLG00000016610.1"/>
</dbReference>
<feature type="compositionally biased region" description="Basic and acidic residues" evidence="17">
    <location>
        <begin position="436"/>
        <end position="445"/>
    </location>
</feature>
<gene>
    <name evidence="20" type="primary">sec16a</name>
</gene>
<comment type="function">
    <text evidence="16">Plays a role in the organization of the endoplasmic reticulum exit sites (ERES), also known as transitional endoplasmic reticulum (tER). Required for secretory cargo traffic from the endoplasmic reticulum to the Golgi apparatus.</text>
</comment>
<keyword evidence="15 16" id="KW-0472">Membrane</keyword>
<dbReference type="GO" id="GO:0016192">
    <property type="term" value="P:vesicle-mediated transport"/>
    <property type="evidence" value="ECO:0007669"/>
    <property type="project" value="UniProtKB-KW"/>
</dbReference>
<feature type="compositionally biased region" description="Polar residues" evidence="17">
    <location>
        <begin position="425"/>
        <end position="435"/>
    </location>
</feature>
<keyword evidence="8" id="KW-0963">Cytoplasm</keyword>
<evidence type="ECO:0000256" key="6">
    <source>
        <dbReference type="ARBA" id="ARBA00005927"/>
    </source>
</evidence>
<feature type="compositionally biased region" description="Polar residues" evidence="17">
    <location>
        <begin position="874"/>
        <end position="883"/>
    </location>
</feature>
<keyword evidence="14 16" id="KW-0333">Golgi apparatus</keyword>
<evidence type="ECO:0000256" key="7">
    <source>
        <dbReference type="ARBA" id="ARBA00022448"/>
    </source>
</evidence>
<dbReference type="GO" id="GO:0007029">
    <property type="term" value="P:endoplasmic reticulum organization"/>
    <property type="evidence" value="ECO:0007669"/>
    <property type="project" value="UniProtKB-ARBA"/>
</dbReference>
<proteinExistence type="inferred from homology"/>
<keyword evidence="13 16" id="KW-0653">Protein transport</keyword>
<keyword evidence="10 16" id="KW-0256">Endoplasmic reticulum</keyword>
<feature type="domain" description="Sec16 Sec23-binding" evidence="18">
    <location>
        <begin position="1316"/>
        <end position="1552"/>
    </location>
</feature>
<evidence type="ECO:0000256" key="17">
    <source>
        <dbReference type="SAM" id="MobiDB-lite"/>
    </source>
</evidence>
<dbReference type="InterPro" id="IPR024298">
    <property type="entry name" value="Sec16_Sec23-bd"/>
</dbReference>
<dbReference type="GO" id="GO:0000139">
    <property type="term" value="C:Golgi membrane"/>
    <property type="evidence" value="ECO:0007669"/>
    <property type="project" value="UniProtKB-SubCell"/>
</dbReference>
<feature type="compositionally biased region" description="Polar residues" evidence="17">
    <location>
        <begin position="805"/>
        <end position="848"/>
    </location>
</feature>
<feature type="region of interest" description="Disordered" evidence="17">
    <location>
        <begin position="1039"/>
        <end position="1079"/>
    </location>
</feature>
<evidence type="ECO:0000313" key="21">
    <source>
        <dbReference type="Proteomes" id="UP000472264"/>
    </source>
</evidence>
<evidence type="ECO:0000256" key="5">
    <source>
        <dbReference type="ARBA" id="ARBA00004556"/>
    </source>
</evidence>
<evidence type="ECO:0000256" key="1">
    <source>
        <dbReference type="ARBA" id="ARBA00004395"/>
    </source>
</evidence>
<feature type="compositionally biased region" description="Polar residues" evidence="17">
    <location>
        <begin position="990"/>
        <end position="999"/>
    </location>
</feature>
<feature type="compositionally biased region" description="Polar residues" evidence="17">
    <location>
        <begin position="136"/>
        <end position="155"/>
    </location>
</feature>
<dbReference type="InterPro" id="IPR024340">
    <property type="entry name" value="Sec16_CCD"/>
</dbReference>
<evidence type="ECO:0000256" key="16">
    <source>
        <dbReference type="RuleBase" id="RU364101"/>
    </source>
</evidence>
<evidence type="ECO:0000256" key="14">
    <source>
        <dbReference type="ARBA" id="ARBA00023034"/>
    </source>
</evidence>
<sequence length="1875" mass="202556">MQPPPRTGPPGASGPPPSGPNMFRRPRPHKHPAATTATMPPAPQPMTDPFAFVRAPLPMAGGGLPTIPNSTPPPMQAPLNAMYPHAGGGLPPQPQTLEGVAAAPPGPVPSSVPGVTLFTPNSTASSGAFPVPGPTEYTSHGEQSYFNSREQTPSMASEPPTVSLVPTPNPIPFNQEFQGPPPPQSGPFQPAPPTTSTAQWAPDHGSRPPSVQNYFQPTSDPPPQTFNIPPQTQMYPSHTPSPHHNTPTPPVQPGHHQVQAPLPPQIPVKAPTSQWPDPNAPQQHNSHFQPQSYFSQSSAPQDSWFNQPTQDSGYHQMGTGLGHPLPQPQSVASQLVSNSGPLPTSPPVPAPYSQECGTISMFFKNNVENEETLAGDKNKAVNGIPGSYQPPNNPQIHSGHAEATLDCQGASPQDHPQVPYMNDGTHASQGNTQKTPDSHYDHVENLECVPNQEVLPSDTHGSPAAIAPAHGVDQFETGPNLETPDSVPRPMRSASVSSNFSNMSHGSGTSGRRHQGVVGTFIQQESPRLTDDANLSAAAGGYFEQIDTSPAGDMGARQSSLEQMWPPTPSPPKPTGIFQASANSSFEPVRSHGVGVRPVEVDVAKIVAEEGADSTPGNLEQPPDNMENIYGQGHPLPAAAGGGVPHLINPVVLSHSRPSSRAYGANRPCDSPATTLWAQNDPASLGSNILLAPAAPTVLAPLREPSADVIQPPEDGPLDLQSSQRVQITSQQHSENLENPPKVSEAEPTDSQGNMGYASLLVSDSLHQPVLIAPPVSNYNVIHPSTPTQAASQISHREPTPPVRSLSQGQGASTPQSPSVASNLSSPFATGPISFNSSASNQSPLNLTRDNKEAAASEITASLHPPPVRPPLSRGQSDSHSALQANTQTSLMTAPVSNHNQPSNYELLDFSMHQSQTQNQASGHPSSLHESPQSSNGFYLQVTKDAQQGVRMEGNAPVQTPASSSTPQVPPPPAASQETANPQLPPTEPPKTSNPQAALQGQGDYHDDQWRYYPGYDPSFDEDYHRRGEMYGDDFDRRSVHSEQSAHSVHSSHSHHSRRSSFSSRSQQSQAYRSQPDLVSADYDTTASTLAVDYSYGQYPNTADVSQNYSQYIYPSEYTADSTWIAPEQPPPRPATPEKFTIPHRCARFGPGGHLIQVLSNLPSAGQPALVDIHNMETMLQDTPDQAELRAFPGPLVKEETHKVDVIKFSQNKAVECSRDNNLLDRDSARLLWDFIVLLCRQNGTVVGTDIADLLLKEHRSVWLPGKSPNEANLIDFNNEPLAQAEEDPGSGPLSLLSDTFMTVPENVGKETERFRELLLFGRKKDALEAAMKGGLWGHALLLASKMDNRTHARVMTRFANSLPINDPLQTVYQLMSGRMPASATCCGEEKWGDWRPHLAMVLSNLTHTLDLDTRTITTMGDTLASKGLIDAAHFCYLMAQVGLGVYTKKSTKMVLIGSNHSLSFCQFATNEAIQRTEAYEYAQSLGSQPCSLPNFQVFKLIYACRLAEAGLSAQAFHYCEAISRTVLMQPSYYSAVFISQIIQMSEKLRFFDPQLKEKPEQEWFNEPEWLIHLRQLDGQIRVRWWWGGVFAAKLPMPQEKLRIFKILDYLKNSPQKQGLSEGSLKERYACFLLMSVSSALKGPGRRSRTTSESSTHSGGVRERSNSAVKQASPPPPSIPEQPRSEQARNVKKDSPKKSGGVIFGFVNLFSRKGKSEAHLPDDKNKSIVWDEQKKRWVDLNEPEEESKPPPPPPSGFPKMAPMPGPGGPAAPPSSGPPVNIFSRKAGTKSRYVDVLNPSRTAKPGGMAPAPPDMFAPLAPMPMPTNLFVPSSGVFSSIGLEFGPPVPDGSQSGEVRKIIPVKCYFSYQCAIMPDT</sequence>
<evidence type="ECO:0000256" key="9">
    <source>
        <dbReference type="ARBA" id="ARBA00022553"/>
    </source>
</evidence>
<evidence type="ECO:0000256" key="12">
    <source>
        <dbReference type="ARBA" id="ARBA00022892"/>
    </source>
</evidence>
<comment type="subcellular location">
    <subcellularLocation>
        <location evidence="3">Cytoplasm</location>
        <location evidence="3">Cytosol</location>
    </subcellularLocation>
    <subcellularLocation>
        <location evidence="5">Cytoplasm</location>
        <location evidence="5">Perinuclear region</location>
    </subcellularLocation>
    <subcellularLocation>
        <location evidence="2">Endoplasmic reticulum membrane</location>
        <topology evidence="2">Peripheral membrane protein</topology>
    </subcellularLocation>
    <subcellularLocation>
        <location evidence="1">Golgi apparatus membrane</location>
        <topology evidence="1">Peripheral membrane protein</topology>
    </subcellularLocation>
    <subcellularLocation>
        <location evidence="4">Microsome membrane</location>
    </subcellularLocation>
</comment>
<dbReference type="Gene3D" id="1.25.40.1030">
    <property type="match status" value="1"/>
</dbReference>
<feature type="region of interest" description="Disordered" evidence="17">
    <location>
        <begin position="1642"/>
        <end position="1699"/>
    </location>
</feature>
<comment type="similarity">
    <text evidence="6 16">Belongs to the SEC16 family.</text>
</comment>
<dbReference type="GO" id="GO:0048471">
    <property type="term" value="C:perinuclear region of cytoplasm"/>
    <property type="evidence" value="ECO:0007669"/>
    <property type="project" value="UniProtKB-SubCell"/>
</dbReference>
<dbReference type="GO" id="GO:0007030">
    <property type="term" value="P:Golgi organization"/>
    <property type="evidence" value="ECO:0007669"/>
    <property type="project" value="TreeGrafter"/>
</dbReference>
<feature type="compositionally biased region" description="Polar residues" evidence="17">
    <location>
        <begin position="783"/>
        <end position="794"/>
    </location>
</feature>
<keyword evidence="21" id="KW-1185">Reference proteome</keyword>
<evidence type="ECO:0000256" key="15">
    <source>
        <dbReference type="ARBA" id="ARBA00023136"/>
    </source>
</evidence>
<evidence type="ECO:0000256" key="4">
    <source>
        <dbReference type="ARBA" id="ARBA00004524"/>
    </source>
</evidence>
<evidence type="ECO:0000256" key="8">
    <source>
        <dbReference type="ARBA" id="ARBA00022490"/>
    </source>
</evidence>
<organism evidence="20 21">
    <name type="scientific">Echeneis naucrates</name>
    <name type="common">Live sharksucker</name>
    <dbReference type="NCBI Taxonomy" id="173247"/>
    <lineage>
        <taxon>Eukaryota</taxon>
        <taxon>Metazoa</taxon>
        <taxon>Chordata</taxon>
        <taxon>Craniata</taxon>
        <taxon>Vertebrata</taxon>
        <taxon>Euteleostomi</taxon>
        <taxon>Actinopterygii</taxon>
        <taxon>Neopterygii</taxon>
        <taxon>Teleostei</taxon>
        <taxon>Neoteleostei</taxon>
        <taxon>Acanthomorphata</taxon>
        <taxon>Carangaria</taxon>
        <taxon>Carangiformes</taxon>
        <taxon>Echeneidae</taxon>
        <taxon>Echeneis</taxon>
    </lineage>
</organism>
<dbReference type="GO" id="GO:0005829">
    <property type="term" value="C:cytosol"/>
    <property type="evidence" value="ECO:0007669"/>
    <property type="project" value="UniProtKB-SubCell"/>
</dbReference>
<feature type="compositionally biased region" description="Pro residues" evidence="17">
    <location>
        <begin position="179"/>
        <end position="193"/>
    </location>
</feature>
<feature type="region of interest" description="Disordered" evidence="17">
    <location>
        <begin position="1"/>
        <end position="353"/>
    </location>
</feature>
<feature type="compositionally biased region" description="Pro residues" evidence="17">
    <location>
        <begin position="1"/>
        <end position="19"/>
    </location>
</feature>
<feature type="compositionally biased region" description="Pro residues" evidence="17">
    <location>
        <begin position="1749"/>
        <end position="1776"/>
    </location>
</feature>
<evidence type="ECO:0000256" key="3">
    <source>
        <dbReference type="ARBA" id="ARBA00004514"/>
    </source>
</evidence>
<dbReference type="GO" id="GO:0005789">
    <property type="term" value="C:endoplasmic reticulum membrane"/>
    <property type="evidence" value="ECO:0007669"/>
    <property type="project" value="UniProtKB-SubCell"/>
</dbReference>
<evidence type="ECO:0000313" key="20">
    <source>
        <dbReference type="Ensembl" id="ENSENLP00000038924.1"/>
    </source>
</evidence>
<protein>
    <recommendedName>
        <fullName evidence="16">Protein transport protein sec16</fullName>
    </recommendedName>
</protein>
<feature type="compositionally biased region" description="Polar residues" evidence="17">
    <location>
        <begin position="225"/>
        <end position="235"/>
    </location>
</feature>
<evidence type="ECO:0000259" key="19">
    <source>
        <dbReference type="Pfam" id="PF12932"/>
    </source>
</evidence>
<name>A0A665W486_ECHNA</name>
<feature type="region of interest" description="Disordered" evidence="17">
    <location>
        <begin position="545"/>
        <end position="576"/>
    </location>
</feature>
<feature type="compositionally biased region" description="Low complexity" evidence="17">
    <location>
        <begin position="236"/>
        <end position="246"/>
    </location>
</feature>
<dbReference type="InParanoid" id="A0A665W486"/>
<keyword evidence="9" id="KW-0597">Phosphoprotein</keyword>
<feature type="compositionally biased region" description="Polar residues" evidence="17">
    <location>
        <begin position="720"/>
        <end position="734"/>
    </location>
</feature>
<dbReference type="Pfam" id="PF12931">
    <property type="entry name" value="TPR_Sec16"/>
    <property type="match status" value="1"/>
</dbReference>
<dbReference type="CDD" id="cd09233">
    <property type="entry name" value="ACE1-Sec16-like"/>
    <property type="match status" value="1"/>
</dbReference>
<evidence type="ECO:0000256" key="10">
    <source>
        <dbReference type="ARBA" id="ARBA00022824"/>
    </source>
</evidence>
<feature type="compositionally biased region" description="Polar residues" evidence="17">
    <location>
        <begin position="957"/>
        <end position="967"/>
    </location>
</feature>
<dbReference type="OMA" id="PPMQEGP"/>
<dbReference type="GO" id="GO:0070973">
    <property type="term" value="P:protein localization to endoplasmic reticulum exit site"/>
    <property type="evidence" value="ECO:0007669"/>
    <property type="project" value="TreeGrafter"/>
</dbReference>
<accession>A0A665W486</accession>
<keyword evidence="7 16" id="KW-0813">Transport</keyword>